<dbReference type="InterPro" id="IPR044666">
    <property type="entry name" value="Cyclophilin_A-like"/>
</dbReference>
<comment type="catalytic activity">
    <reaction evidence="1 5">
        <text>[protein]-peptidylproline (omega=180) = [protein]-peptidylproline (omega=0)</text>
        <dbReference type="Rhea" id="RHEA:16237"/>
        <dbReference type="Rhea" id="RHEA-COMP:10747"/>
        <dbReference type="Rhea" id="RHEA-COMP:10748"/>
        <dbReference type="ChEBI" id="CHEBI:83833"/>
        <dbReference type="ChEBI" id="CHEBI:83834"/>
        <dbReference type="EC" id="5.2.1.8"/>
    </reaction>
</comment>
<gene>
    <name evidence="7" type="ORF">AMORRO_LOCUS14436</name>
</gene>
<comment type="subcellular location">
    <subcellularLocation>
        <location evidence="2">Nucleus</location>
    </subcellularLocation>
</comment>
<dbReference type="PROSITE" id="PS50072">
    <property type="entry name" value="CSA_PPIASE_2"/>
    <property type="match status" value="1"/>
</dbReference>
<dbReference type="FunFam" id="2.40.100.10:FF:000108">
    <property type="entry name" value="Peptidyl-prolyl cis-trans isomerase, putative"/>
    <property type="match status" value="1"/>
</dbReference>
<keyword evidence="3" id="KW-0539">Nucleus</keyword>
<evidence type="ECO:0000313" key="8">
    <source>
        <dbReference type="Proteomes" id="UP000789342"/>
    </source>
</evidence>
<dbReference type="Pfam" id="PF00160">
    <property type="entry name" value="Pro_isomerase"/>
    <property type="match status" value="1"/>
</dbReference>
<protein>
    <recommendedName>
        <fullName evidence="5">Peptidyl-prolyl cis-trans isomerase</fullName>
        <shortName evidence="5">PPIase</shortName>
        <ecNumber evidence="5">5.2.1.8</ecNumber>
    </recommendedName>
</protein>
<dbReference type="OrthoDB" id="442970at2759"/>
<dbReference type="AlphaFoldDB" id="A0A9N9IJ33"/>
<proteinExistence type="inferred from homology"/>
<dbReference type="EMBL" id="CAJVPV010028617">
    <property type="protein sequence ID" value="CAG8736860.1"/>
    <property type="molecule type" value="Genomic_DNA"/>
</dbReference>
<dbReference type="GO" id="GO:0071013">
    <property type="term" value="C:catalytic step 2 spliceosome"/>
    <property type="evidence" value="ECO:0007669"/>
    <property type="project" value="TreeGrafter"/>
</dbReference>
<evidence type="ECO:0000256" key="4">
    <source>
        <dbReference type="ARBA" id="ARBA00038509"/>
    </source>
</evidence>
<dbReference type="InterPro" id="IPR002130">
    <property type="entry name" value="Cyclophilin-type_PPIase_dom"/>
</dbReference>
<evidence type="ECO:0000256" key="5">
    <source>
        <dbReference type="RuleBase" id="RU363019"/>
    </source>
</evidence>
<dbReference type="PANTHER" id="PTHR45625">
    <property type="entry name" value="PEPTIDYL-PROLYL CIS-TRANS ISOMERASE-RELATED"/>
    <property type="match status" value="1"/>
</dbReference>
<keyword evidence="5" id="KW-0413">Isomerase</keyword>
<feature type="non-terminal residue" evidence="7">
    <location>
        <position position="251"/>
    </location>
</feature>
<evidence type="ECO:0000256" key="3">
    <source>
        <dbReference type="ARBA" id="ARBA00023242"/>
    </source>
</evidence>
<evidence type="ECO:0000256" key="2">
    <source>
        <dbReference type="ARBA" id="ARBA00004123"/>
    </source>
</evidence>
<dbReference type="SUPFAM" id="SSF50891">
    <property type="entry name" value="Cyclophilin-like"/>
    <property type="match status" value="1"/>
</dbReference>
<comment type="function">
    <text evidence="5">PPIases accelerate the folding of proteins. It catalyzes the cis-trans isomerization of proline imidic peptide bonds in oligopeptides.</text>
</comment>
<accession>A0A9N9IJ33</accession>
<reference evidence="7" key="1">
    <citation type="submission" date="2021-06" db="EMBL/GenBank/DDBJ databases">
        <authorList>
            <person name="Kallberg Y."/>
            <person name="Tangrot J."/>
            <person name="Rosling A."/>
        </authorList>
    </citation>
    <scope>NUCLEOTIDE SEQUENCE</scope>
    <source>
        <strain evidence="7">CL551</strain>
    </source>
</reference>
<comment type="caution">
    <text evidence="7">The sequence shown here is derived from an EMBL/GenBank/DDBJ whole genome shotgun (WGS) entry which is preliminary data.</text>
</comment>
<dbReference type="PANTHER" id="PTHR45625:SF6">
    <property type="entry name" value="SPLICEOSOME-ASSOCIATED PROTEIN CWC27 HOMOLOG"/>
    <property type="match status" value="1"/>
</dbReference>
<dbReference type="GO" id="GO:0003755">
    <property type="term" value="F:peptidyl-prolyl cis-trans isomerase activity"/>
    <property type="evidence" value="ECO:0007669"/>
    <property type="project" value="UniProtKB-UniRule"/>
</dbReference>
<organism evidence="7 8">
    <name type="scientific">Acaulospora morrowiae</name>
    <dbReference type="NCBI Taxonomy" id="94023"/>
    <lineage>
        <taxon>Eukaryota</taxon>
        <taxon>Fungi</taxon>
        <taxon>Fungi incertae sedis</taxon>
        <taxon>Mucoromycota</taxon>
        <taxon>Glomeromycotina</taxon>
        <taxon>Glomeromycetes</taxon>
        <taxon>Diversisporales</taxon>
        <taxon>Acaulosporaceae</taxon>
        <taxon>Acaulospora</taxon>
    </lineage>
</organism>
<dbReference type="InterPro" id="IPR029000">
    <property type="entry name" value="Cyclophilin-like_dom_sf"/>
</dbReference>
<name>A0A9N9IJ33_9GLOM</name>
<dbReference type="Gene3D" id="2.40.100.10">
    <property type="entry name" value="Cyclophilin-like"/>
    <property type="match status" value="1"/>
</dbReference>
<dbReference type="Proteomes" id="UP000789342">
    <property type="component" value="Unassembled WGS sequence"/>
</dbReference>
<sequence>MSNIYIQEPHTSGKVVLHTTAGDISIELFSKETPKACRNFVQLALEGQYDGTIFHRYYSNRWFTNVTPEGIIVYFLLRIVPGFIIQGGDPTGTGFGGESIYGGPFADEFHTRLRFVRRGLVAMANAGKSDNRSQFFITLDRADELQNKHTIFGKVAGDTIFNVLKIGELEVDENERPLYPPKITSIEVTYNPFDDIIPRISEVEKKVQSSASVVQKEEPPKKRIKKNVALLSFGEEAQELDADNDPNLKIK</sequence>
<dbReference type="PRINTS" id="PR00153">
    <property type="entry name" value="CSAPPISMRASE"/>
</dbReference>
<comment type="similarity">
    <text evidence="4">Belongs to the cyclophilin-type PPIase family. CWC27 subfamily.</text>
</comment>
<evidence type="ECO:0000313" key="7">
    <source>
        <dbReference type="EMBL" id="CAG8736860.1"/>
    </source>
</evidence>
<keyword evidence="8" id="KW-1185">Reference proteome</keyword>
<dbReference type="CDD" id="cd01925">
    <property type="entry name" value="cyclophilin_CeCYP16-like"/>
    <property type="match status" value="1"/>
</dbReference>
<evidence type="ECO:0000256" key="1">
    <source>
        <dbReference type="ARBA" id="ARBA00000971"/>
    </source>
</evidence>
<evidence type="ECO:0000259" key="6">
    <source>
        <dbReference type="PROSITE" id="PS50072"/>
    </source>
</evidence>
<keyword evidence="5" id="KW-0697">Rotamase</keyword>
<feature type="domain" description="PPIase cyclophilin-type" evidence="6">
    <location>
        <begin position="18"/>
        <end position="188"/>
    </location>
</feature>
<dbReference type="EC" id="5.2.1.8" evidence="5"/>